<sequence>MAEAEETRDEETQEESVSIFEGSFYTVEQRLETFKGSYWPYETGKCTPLKMAEAGFYFCGTSSTPDWVRCIVCHHEMDGWEETDDPWEEHCAHSPNCYYLKKAKDPYKITVGDVIEMEKEAIKCYVRKETDRLRNSCQSYWEEVEASLLETMQNMS</sequence>
<keyword evidence="1" id="KW-0479">Metal-binding</keyword>
<dbReference type="OrthoDB" id="2196114at2759"/>
<proteinExistence type="predicted"/>
<dbReference type="KEGG" id="aqu:100635173"/>
<evidence type="ECO:0000256" key="2">
    <source>
        <dbReference type="ARBA" id="ARBA00022833"/>
    </source>
</evidence>
<dbReference type="EnsemblMetazoa" id="XM_003382899.2">
    <property type="protein sequence ID" value="XP_003382947.1"/>
    <property type="gene ID" value="LOC100635173"/>
</dbReference>
<evidence type="ECO:0000256" key="1">
    <source>
        <dbReference type="ARBA" id="ARBA00022723"/>
    </source>
</evidence>
<dbReference type="Gene3D" id="1.10.1170.10">
    <property type="entry name" value="Inhibitor Of Apoptosis Protein (2mihbC-IAP-1), Chain A"/>
    <property type="match status" value="1"/>
</dbReference>
<accession>A0A1X7VTV4</accession>
<protein>
    <submittedName>
        <fullName evidence="3">Uncharacterized protein</fullName>
    </submittedName>
</protein>
<dbReference type="eggNOG" id="KOG1101">
    <property type="taxonomic scope" value="Eukaryota"/>
</dbReference>
<dbReference type="STRING" id="400682.A0A1X7VTV4"/>
<dbReference type="PANTHER" id="PTHR46771">
    <property type="entry name" value="DETERIN"/>
    <property type="match status" value="1"/>
</dbReference>
<dbReference type="AlphaFoldDB" id="A0A1X7VTV4"/>
<evidence type="ECO:0000313" key="3">
    <source>
        <dbReference type="EnsemblMetazoa" id="Aqu2.1.43280_001"/>
    </source>
</evidence>
<reference evidence="4" key="1">
    <citation type="journal article" date="2010" name="Nature">
        <title>The Amphimedon queenslandica genome and the evolution of animal complexity.</title>
        <authorList>
            <person name="Srivastava M."/>
            <person name="Simakov O."/>
            <person name="Chapman J."/>
            <person name="Fahey B."/>
            <person name="Gauthier M.E."/>
            <person name="Mitros T."/>
            <person name="Richards G.S."/>
            <person name="Conaco C."/>
            <person name="Dacre M."/>
            <person name="Hellsten U."/>
            <person name="Larroux C."/>
            <person name="Putnam N.H."/>
            <person name="Stanke M."/>
            <person name="Adamska M."/>
            <person name="Darling A."/>
            <person name="Degnan S.M."/>
            <person name="Oakley T.H."/>
            <person name="Plachetzki D.C."/>
            <person name="Zhai Y."/>
            <person name="Adamski M."/>
            <person name="Calcino A."/>
            <person name="Cummins S.F."/>
            <person name="Goodstein D.M."/>
            <person name="Harris C."/>
            <person name="Jackson D.J."/>
            <person name="Leys S.P."/>
            <person name="Shu S."/>
            <person name="Woodcroft B.J."/>
            <person name="Vervoort M."/>
            <person name="Kosik K.S."/>
            <person name="Manning G."/>
            <person name="Degnan B.M."/>
            <person name="Rokhsar D.S."/>
        </authorList>
    </citation>
    <scope>NUCLEOTIDE SEQUENCE [LARGE SCALE GENOMIC DNA]</scope>
</reference>
<dbReference type="InterPro" id="IPR001370">
    <property type="entry name" value="BIR_rpt"/>
</dbReference>
<dbReference type="SUPFAM" id="SSF57924">
    <property type="entry name" value="Inhibitor of apoptosis (IAP) repeat"/>
    <property type="match status" value="1"/>
</dbReference>
<dbReference type="EnsemblMetazoa" id="Aqu2.1.43280_001">
    <property type="protein sequence ID" value="Aqu2.1.43280_001"/>
    <property type="gene ID" value="Aqu2.1.43280"/>
</dbReference>
<dbReference type="SMART" id="SM00238">
    <property type="entry name" value="BIR"/>
    <property type="match status" value="1"/>
</dbReference>
<dbReference type="CDD" id="cd00022">
    <property type="entry name" value="BIR"/>
    <property type="match status" value="1"/>
</dbReference>
<dbReference type="InParanoid" id="A0A1X7VTV4"/>
<dbReference type="FunCoup" id="A0A1X7VTV4">
    <property type="interactions" value="510"/>
</dbReference>
<dbReference type="PROSITE" id="PS50143">
    <property type="entry name" value="BIR_REPEAT_2"/>
    <property type="match status" value="1"/>
</dbReference>
<keyword evidence="4" id="KW-1185">Reference proteome</keyword>
<gene>
    <name evidence="3" type="primary">100635173</name>
</gene>
<reference evidence="3" key="2">
    <citation type="submission" date="2017-05" db="UniProtKB">
        <authorList>
            <consortium name="EnsemblMetazoa"/>
        </authorList>
    </citation>
    <scope>IDENTIFICATION</scope>
</reference>
<dbReference type="OMA" id="CGNEREI"/>
<name>A0A1X7VTV4_AMPQE</name>
<keyword evidence="2" id="KW-0862">Zinc</keyword>
<organism evidence="3">
    <name type="scientific">Amphimedon queenslandica</name>
    <name type="common">Sponge</name>
    <dbReference type="NCBI Taxonomy" id="400682"/>
    <lineage>
        <taxon>Eukaryota</taxon>
        <taxon>Metazoa</taxon>
        <taxon>Porifera</taxon>
        <taxon>Demospongiae</taxon>
        <taxon>Heteroscleromorpha</taxon>
        <taxon>Haplosclerida</taxon>
        <taxon>Niphatidae</taxon>
        <taxon>Amphimedon</taxon>
    </lineage>
</organism>
<dbReference type="InterPro" id="IPR051190">
    <property type="entry name" value="Baculoviral_IAP"/>
</dbReference>
<dbReference type="Pfam" id="PF00653">
    <property type="entry name" value="BIR"/>
    <property type="match status" value="1"/>
</dbReference>
<dbReference type="Proteomes" id="UP000007879">
    <property type="component" value="Unassembled WGS sequence"/>
</dbReference>
<dbReference type="PANTHER" id="PTHR46771:SF5">
    <property type="entry name" value="DETERIN"/>
    <property type="match status" value="1"/>
</dbReference>
<evidence type="ECO:0000313" key="4">
    <source>
        <dbReference type="Proteomes" id="UP000007879"/>
    </source>
</evidence>
<dbReference type="GO" id="GO:0046872">
    <property type="term" value="F:metal ion binding"/>
    <property type="evidence" value="ECO:0007669"/>
    <property type="project" value="UniProtKB-KW"/>
</dbReference>